<name>A0A9D4A425_9ROSI</name>
<dbReference type="OrthoDB" id="1733967at2759"/>
<sequence length="108" mass="12438">MVPTEEVLSFGDDNFIRFEEAGIKEAQDAAFVLVEGGLGERLGYNGINVDNLKTCRELWKPDPANVANVKALFFRLYDVTTAFLFWYYLLCILKFFIIFKGKNVILFR</sequence>
<dbReference type="EMBL" id="JAIQCV010000007">
    <property type="protein sequence ID" value="KAH1083830.1"/>
    <property type="molecule type" value="Genomic_DNA"/>
</dbReference>
<keyword evidence="3" id="KW-1185">Reference proteome</keyword>
<accession>A0A9D4A425</accession>
<keyword evidence="1" id="KW-0472">Membrane</keyword>
<comment type="caution">
    <text evidence="2">The sequence shown here is derived from an EMBL/GenBank/DDBJ whole genome shotgun (WGS) entry which is preliminary data.</text>
</comment>
<dbReference type="Proteomes" id="UP000828251">
    <property type="component" value="Unassembled WGS sequence"/>
</dbReference>
<keyword evidence="1" id="KW-1133">Transmembrane helix</keyword>
<dbReference type="Gene3D" id="3.90.550.10">
    <property type="entry name" value="Spore Coat Polysaccharide Biosynthesis Protein SpsA, Chain A"/>
    <property type="match status" value="1"/>
</dbReference>
<evidence type="ECO:0000313" key="2">
    <source>
        <dbReference type="EMBL" id="KAH1083830.1"/>
    </source>
</evidence>
<evidence type="ECO:0000313" key="3">
    <source>
        <dbReference type="Proteomes" id="UP000828251"/>
    </source>
</evidence>
<evidence type="ECO:0000256" key="1">
    <source>
        <dbReference type="SAM" id="Phobius"/>
    </source>
</evidence>
<reference evidence="2 3" key="1">
    <citation type="journal article" date="2021" name="Plant Biotechnol. J.">
        <title>Multi-omics assisted identification of the key and species-specific regulatory components of drought-tolerant mechanisms in Gossypium stocksii.</title>
        <authorList>
            <person name="Yu D."/>
            <person name="Ke L."/>
            <person name="Zhang D."/>
            <person name="Wu Y."/>
            <person name="Sun Y."/>
            <person name="Mei J."/>
            <person name="Sun J."/>
            <person name="Sun Y."/>
        </authorList>
    </citation>
    <scope>NUCLEOTIDE SEQUENCE [LARGE SCALE GENOMIC DNA]</scope>
    <source>
        <strain evidence="3">cv. E1</strain>
        <tissue evidence="2">Leaf</tissue>
    </source>
</reference>
<gene>
    <name evidence="2" type="ORF">J1N35_023591</name>
</gene>
<dbReference type="SUPFAM" id="SSF53448">
    <property type="entry name" value="Nucleotide-diphospho-sugar transferases"/>
    <property type="match status" value="1"/>
</dbReference>
<dbReference type="InterPro" id="IPR029044">
    <property type="entry name" value="Nucleotide-diphossugar_trans"/>
</dbReference>
<feature type="transmembrane region" description="Helical" evidence="1">
    <location>
        <begin position="79"/>
        <end position="99"/>
    </location>
</feature>
<protein>
    <submittedName>
        <fullName evidence="2">Uncharacterized protein</fullName>
    </submittedName>
</protein>
<dbReference type="AlphaFoldDB" id="A0A9D4A425"/>
<proteinExistence type="predicted"/>
<organism evidence="2 3">
    <name type="scientific">Gossypium stocksii</name>
    <dbReference type="NCBI Taxonomy" id="47602"/>
    <lineage>
        <taxon>Eukaryota</taxon>
        <taxon>Viridiplantae</taxon>
        <taxon>Streptophyta</taxon>
        <taxon>Embryophyta</taxon>
        <taxon>Tracheophyta</taxon>
        <taxon>Spermatophyta</taxon>
        <taxon>Magnoliopsida</taxon>
        <taxon>eudicotyledons</taxon>
        <taxon>Gunneridae</taxon>
        <taxon>Pentapetalae</taxon>
        <taxon>rosids</taxon>
        <taxon>malvids</taxon>
        <taxon>Malvales</taxon>
        <taxon>Malvaceae</taxon>
        <taxon>Malvoideae</taxon>
        <taxon>Gossypium</taxon>
    </lineage>
</organism>
<keyword evidence="1" id="KW-0812">Transmembrane</keyword>